<keyword evidence="1" id="KW-1133">Transmembrane helix</keyword>
<dbReference type="RefSeq" id="WP_188073603.1">
    <property type="nucleotide sequence ID" value="NZ_BSPS01000069.1"/>
</dbReference>
<sequence>MAITLPADPAPNGATPFLRDFGGVLTPSLGGPELRINRVGTRFGLRVTMPPLLSDEAGRLFVARLLQARFDRLLMEWPLLDFDPGTPGAPLISAAVSGGSVIGIKGLAAGYQVREGQFFSIVHGGRRYMHMFTAAATASGAGVIAAATIFPMLRSNLAVNDVLEIAKPMIEGNVLPGDELSWELDVARLVGLAFSVVEAA</sequence>
<name>A0A7W6FRR3_9SPHN</name>
<keyword evidence="1" id="KW-0812">Transmembrane</keyword>
<keyword evidence="1" id="KW-0472">Membrane</keyword>
<protein>
    <submittedName>
        <fullName evidence="2">Uncharacterized protein</fullName>
    </submittedName>
</protein>
<gene>
    <name evidence="2" type="ORF">GGR43_004064</name>
</gene>
<evidence type="ECO:0000313" key="2">
    <source>
        <dbReference type="EMBL" id="MBB3928320.1"/>
    </source>
</evidence>
<organism evidence="2 3">
    <name type="scientific">Sphingobium jiangsuense</name>
    <dbReference type="NCBI Taxonomy" id="870476"/>
    <lineage>
        <taxon>Bacteria</taxon>
        <taxon>Pseudomonadati</taxon>
        <taxon>Pseudomonadota</taxon>
        <taxon>Alphaproteobacteria</taxon>
        <taxon>Sphingomonadales</taxon>
        <taxon>Sphingomonadaceae</taxon>
        <taxon>Sphingobium</taxon>
    </lineage>
</organism>
<evidence type="ECO:0000256" key="1">
    <source>
        <dbReference type="SAM" id="Phobius"/>
    </source>
</evidence>
<evidence type="ECO:0000313" key="3">
    <source>
        <dbReference type="Proteomes" id="UP000571950"/>
    </source>
</evidence>
<proteinExistence type="predicted"/>
<keyword evidence="3" id="KW-1185">Reference proteome</keyword>
<reference evidence="2 3" key="1">
    <citation type="submission" date="2020-08" db="EMBL/GenBank/DDBJ databases">
        <title>Genomic Encyclopedia of Type Strains, Phase IV (KMG-IV): sequencing the most valuable type-strain genomes for metagenomic binning, comparative biology and taxonomic classification.</title>
        <authorList>
            <person name="Goeker M."/>
        </authorList>
    </citation>
    <scope>NUCLEOTIDE SEQUENCE [LARGE SCALE GENOMIC DNA]</scope>
    <source>
        <strain evidence="2 3">DSM 26189</strain>
    </source>
</reference>
<comment type="caution">
    <text evidence="2">The sequence shown here is derived from an EMBL/GenBank/DDBJ whole genome shotgun (WGS) entry which is preliminary data.</text>
</comment>
<feature type="transmembrane region" description="Helical" evidence="1">
    <location>
        <begin position="131"/>
        <end position="153"/>
    </location>
</feature>
<dbReference type="EMBL" id="JACIDT010000022">
    <property type="protein sequence ID" value="MBB3928320.1"/>
    <property type="molecule type" value="Genomic_DNA"/>
</dbReference>
<dbReference type="Proteomes" id="UP000571950">
    <property type="component" value="Unassembled WGS sequence"/>
</dbReference>
<dbReference type="AlphaFoldDB" id="A0A7W6FRR3"/>
<accession>A0A7W6FRR3</accession>